<protein>
    <submittedName>
        <fullName evidence="1">Uncharacterized protein</fullName>
    </submittedName>
</protein>
<evidence type="ECO:0000313" key="1">
    <source>
        <dbReference type="EMBL" id="KAF7684543.1"/>
    </source>
</evidence>
<gene>
    <name evidence="1" type="ORF">TCON_0263</name>
</gene>
<comment type="caution">
    <text evidence="1">The sequence shown here is derived from an EMBL/GenBank/DDBJ whole genome shotgun (WGS) entry which is preliminary data.</text>
</comment>
<evidence type="ECO:0000313" key="2">
    <source>
        <dbReference type="Proteomes" id="UP001516464"/>
    </source>
</evidence>
<keyword evidence="2" id="KW-1185">Reference proteome</keyword>
<dbReference type="EMBL" id="SBIQ01000009">
    <property type="protein sequence ID" value="KAF7684543.1"/>
    <property type="molecule type" value="Genomic_DNA"/>
</dbReference>
<organism evidence="1 2">
    <name type="scientific">Astathelohania contejeani</name>
    <dbReference type="NCBI Taxonomy" id="164912"/>
    <lineage>
        <taxon>Eukaryota</taxon>
        <taxon>Fungi</taxon>
        <taxon>Fungi incertae sedis</taxon>
        <taxon>Microsporidia</taxon>
        <taxon>Astathelohaniidae</taxon>
        <taxon>Astathelohania</taxon>
    </lineage>
</organism>
<proteinExistence type="predicted"/>
<dbReference type="Gene3D" id="2.60.120.1040">
    <property type="entry name" value="ZPR1, A/B domain"/>
    <property type="match status" value="1"/>
</dbReference>
<reference evidence="1 2" key="1">
    <citation type="submission" date="2019-01" db="EMBL/GenBank/DDBJ databases">
        <title>Genomes sequencing and comparative genomics of infectious freshwater microsporidia, Cucumispora dikerogammari and Thelohania contejeani.</title>
        <authorList>
            <person name="Cormier A."/>
            <person name="Giraud I."/>
            <person name="Wattier R."/>
            <person name="Teixeira M."/>
            <person name="Grandjean F."/>
            <person name="Rigaud T."/>
            <person name="Cordaux R."/>
        </authorList>
    </citation>
    <scope>NUCLEOTIDE SEQUENCE [LARGE SCALE GENOMIC DNA]</scope>
    <source>
        <strain evidence="1">T1</strain>
        <tissue evidence="1">Spores</tissue>
    </source>
</reference>
<sequence>MAKYSKPTKSTCICGSCTANADVQSVKIAGGGDQKHIITSTNCCNCHTRENAFYTDEPSQTRPIRITCNFDCMDDLKRYVSLYQYADLMFIRGEIKYNFTSSCDIINVVGGLLLNAIEEISDAYGIKRETIVEKHKIKTSLYTEFMNSSSSLTLSSASDKMEAEVQVENLQSLLDDCIFTMIITDPKGMSRVSPVDKKISECEFSDLQTFNDEKVFHEWIE</sequence>
<accession>A0ABQ7I256</accession>
<name>A0ABQ7I256_9MICR</name>
<dbReference type="Proteomes" id="UP001516464">
    <property type="component" value="Unassembled WGS sequence"/>
</dbReference>
<dbReference type="InterPro" id="IPR042451">
    <property type="entry name" value="ZPR1_A/B_dom"/>
</dbReference>